<comment type="caution">
    <text evidence="4">The sequence shown here is derived from an EMBL/GenBank/DDBJ whole genome shotgun (WGS) entry which is preliminary data.</text>
</comment>
<dbReference type="AlphaFoldDB" id="A0A7X0SXL7"/>
<dbReference type="EMBL" id="JACJVO010000056">
    <property type="protein sequence ID" value="MBB6735783.1"/>
    <property type="molecule type" value="Genomic_DNA"/>
</dbReference>
<evidence type="ECO:0000259" key="2">
    <source>
        <dbReference type="Pfam" id="PF14620"/>
    </source>
</evidence>
<feature type="domain" description="Sporulation protein YpeB N-terminal" evidence="3">
    <location>
        <begin position="30"/>
        <end position="167"/>
    </location>
</feature>
<dbReference type="Proteomes" id="UP000564644">
    <property type="component" value="Unassembled WGS sequence"/>
</dbReference>
<gene>
    <name evidence="4" type="primary">ypeB</name>
    <name evidence="4" type="ORF">H7C18_33220</name>
</gene>
<reference evidence="4 5" key="1">
    <citation type="submission" date="2020-08" db="EMBL/GenBank/DDBJ databases">
        <title>Cohnella phylogeny.</title>
        <authorList>
            <person name="Dunlap C."/>
        </authorList>
    </citation>
    <scope>NUCLEOTIDE SEQUENCE [LARGE SCALE GENOMIC DNA]</scope>
    <source>
        <strain evidence="4 5">CBP 2801</strain>
    </source>
</reference>
<dbReference type="GO" id="GO:0009847">
    <property type="term" value="P:spore germination"/>
    <property type="evidence" value="ECO:0007669"/>
    <property type="project" value="InterPro"/>
</dbReference>
<accession>A0A7X0SXL7</accession>
<protein>
    <submittedName>
        <fullName evidence="4">Germination protein YpeB</fullName>
    </submittedName>
</protein>
<feature type="transmembrane region" description="Helical" evidence="1">
    <location>
        <begin position="7"/>
        <end position="25"/>
    </location>
</feature>
<evidence type="ECO:0000313" key="5">
    <source>
        <dbReference type="Proteomes" id="UP000564644"/>
    </source>
</evidence>
<keyword evidence="1" id="KW-0812">Transmembrane</keyword>
<feature type="domain" description="Sporulation protein YpeB PepSY1 and PepSY2" evidence="2">
    <location>
        <begin position="185"/>
        <end position="371"/>
    </location>
</feature>
<evidence type="ECO:0000256" key="1">
    <source>
        <dbReference type="SAM" id="Phobius"/>
    </source>
</evidence>
<keyword evidence="5" id="KW-1185">Reference proteome</keyword>
<dbReference type="InterPro" id="IPR014239">
    <property type="entry name" value="YpeB_PepSY1-2"/>
</dbReference>
<evidence type="ECO:0000313" key="4">
    <source>
        <dbReference type="EMBL" id="MBB6735783.1"/>
    </source>
</evidence>
<name>A0A7X0SXL7_9BACL</name>
<keyword evidence="1" id="KW-1133">Transmembrane helix</keyword>
<dbReference type="Pfam" id="PF20769">
    <property type="entry name" value="YPEB_N"/>
    <property type="match status" value="1"/>
</dbReference>
<dbReference type="InterPro" id="IPR048402">
    <property type="entry name" value="YpeB_N"/>
</dbReference>
<proteinExistence type="predicted"/>
<dbReference type="Pfam" id="PF14620">
    <property type="entry name" value="YPEB_PepSY1-2"/>
    <property type="match status" value="1"/>
</dbReference>
<keyword evidence="1" id="KW-0472">Membrane</keyword>
<sequence length="454" mass="50777">MYGRLSSVMFPIAALLFIGAIMWGYQEHQEKNAILIKAENQYQRAFHDLTNHMGRLQDELSQTLAVSSVSQGAQRKGLVKVWRLTGDAQKEVNQLPLAMLPFNKTGDFLSRISDFSYRTSVRDLTKQPLSESEIKTMKSLYAKAVDINKDLGKIQDSVLNDHLRWTDVEVAMAGKDEPHNNTIIDGFKAVDKKIGSYPENDWGPSMMSAKRVRSVKMLSGSDTTPDDVKRKAEQFLSVTKGVGPVQGVQVTENGQKTDLPSYTASVQGAGGETIQLDYTRKGGELLWYMDPRPVQTRKLDFAAARTQASQFLQRHGYKDMTPVSYDEYDHVAVFTFVGLRDNVRIYPDKVTVRVALDNGEAVGLQATDHVFAPKTLPNMTPKISKDEAQKALHSDFRVDSYNLAVIENEENKDVLCHEFTGTVNGGKYRIYINADTGVEETVESIPETVRALLK</sequence>
<dbReference type="NCBIfam" id="TIGR02889">
    <property type="entry name" value="spore_YpeB"/>
    <property type="match status" value="1"/>
</dbReference>
<organism evidence="4 5">
    <name type="scientific">Cohnella zeiphila</name>
    <dbReference type="NCBI Taxonomy" id="2761120"/>
    <lineage>
        <taxon>Bacteria</taxon>
        <taxon>Bacillati</taxon>
        <taxon>Bacillota</taxon>
        <taxon>Bacilli</taxon>
        <taxon>Bacillales</taxon>
        <taxon>Paenibacillaceae</taxon>
        <taxon>Cohnella</taxon>
    </lineage>
</organism>
<evidence type="ECO:0000259" key="3">
    <source>
        <dbReference type="Pfam" id="PF20769"/>
    </source>
</evidence>